<evidence type="ECO:0000256" key="2">
    <source>
        <dbReference type="SAM" id="MobiDB-lite"/>
    </source>
</evidence>
<dbReference type="CDD" id="cd01451">
    <property type="entry name" value="vWA_Magnesium_chelatase"/>
    <property type="match status" value="1"/>
</dbReference>
<proteinExistence type="inferred from homology"/>
<name>A0A1Y5S699_9RHOB</name>
<dbReference type="GO" id="GO:0016851">
    <property type="term" value="F:magnesium chelatase activity"/>
    <property type="evidence" value="ECO:0007669"/>
    <property type="project" value="UniProtKB-EC"/>
</dbReference>
<dbReference type="NCBIfam" id="NF009943">
    <property type="entry name" value="PRK13406.1"/>
    <property type="match status" value="1"/>
</dbReference>
<evidence type="ECO:0000259" key="3">
    <source>
        <dbReference type="PROSITE" id="PS50234"/>
    </source>
</evidence>
<dbReference type="Pfam" id="PF13519">
    <property type="entry name" value="VWA_2"/>
    <property type="match status" value="1"/>
</dbReference>
<sequence>MPDFASPLFHAALALDLVAIDPGLGGLVLRARSGFVRDAVVGRLSRLPLPLTRLHPQVSDEALYGGLDLAATLAAGTIVQEQGLLTTPSTLLLSMAERCPPGLAARLAGCMDREAGHMLIALDEGAEPDEACSPTLADRVAFRVDLEGATLAETRAPLDAPDLAEARARLAQTMVTLDLHRQTAELAVAFGVDGLRAPMFAIRAARAHAALRDAPLAAADVEVACAMVLAHRATRIPERDEDTETESPEPPPPDDGDGAEETPDQDSLEIPQELLLEAVSALLPPDLLDQLQARALRGARGSGAGAVQKGNRRGRPLPSRPGRPGNGARVDLVGTLRTAAPWQRMRAETAAVRDGLHIRASDIRLKRYEDRSDRVLIFAVDASGSAALARLAEAKGAIELLLGEAYARRDYVSLIAFRGTASEVLLPPTRSLVQTKRRLAELPGGGGTPLAAGLQTAMAEAEAARRRGMSPTICVLTDGRANIALDGSADRKQAAADAEKIARIARASRIEGLVLDCGNRPERSLATLADVMGARYLALPRANAERLSAAVSAALGD</sequence>
<dbReference type="PANTHER" id="PTHR43473">
    <property type="entry name" value="MAGNESIUM-CHELATASE SUBUNIT CHLD, CHLOROPLASTIC"/>
    <property type="match status" value="1"/>
</dbReference>
<feature type="compositionally biased region" description="Acidic residues" evidence="2">
    <location>
        <begin position="239"/>
        <end position="265"/>
    </location>
</feature>
<dbReference type="Proteomes" id="UP000193900">
    <property type="component" value="Unassembled WGS sequence"/>
</dbReference>
<dbReference type="InterPro" id="IPR041702">
    <property type="entry name" value="BchD/ChlD_VWA"/>
</dbReference>
<dbReference type="InterPro" id="IPR036465">
    <property type="entry name" value="vWFA_dom_sf"/>
</dbReference>
<dbReference type="EC" id="6.6.1.1" evidence="4"/>
<dbReference type="InterPro" id="IPR002035">
    <property type="entry name" value="VWF_A"/>
</dbReference>
<feature type="region of interest" description="Disordered" evidence="2">
    <location>
        <begin position="234"/>
        <end position="265"/>
    </location>
</feature>
<organism evidence="4 5">
    <name type="scientific">Roseisalinus antarcticus</name>
    <dbReference type="NCBI Taxonomy" id="254357"/>
    <lineage>
        <taxon>Bacteria</taxon>
        <taxon>Pseudomonadati</taxon>
        <taxon>Pseudomonadota</taxon>
        <taxon>Alphaproteobacteria</taxon>
        <taxon>Rhodobacterales</taxon>
        <taxon>Roseobacteraceae</taxon>
        <taxon>Roseisalinus</taxon>
    </lineage>
</organism>
<evidence type="ECO:0000256" key="1">
    <source>
        <dbReference type="ARBA" id="ARBA00005799"/>
    </source>
</evidence>
<protein>
    <submittedName>
        <fullName evidence="4">Magnesium-chelatase 60 kDa subunit</fullName>
        <ecNumber evidence="4">6.6.1.1</ecNumber>
    </submittedName>
</protein>
<evidence type="ECO:0000313" key="5">
    <source>
        <dbReference type="Proteomes" id="UP000193900"/>
    </source>
</evidence>
<feature type="region of interest" description="Disordered" evidence="2">
    <location>
        <begin position="299"/>
        <end position="327"/>
    </location>
</feature>
<keyword evidence="5" id="KW-1185">Reference proteome</keyword>
<dbReference type="EMBL" id="FWFZ01000004">
    <property type="protein sequence ID" value="SLN31057.1"/>
    <property type="molecule type" value="Genomic_DNA"/>
</dbReference>
<keyword evidence="4" id="KW-0436">Ligase</keyword>
<dbReference type="Gene3D" id="3.40.50.410">
    <property type="entry name" value="von Willebrand factor, type A domain"/>
    <property type="match status" value="1"/>
</dbReference>
<evidence type="ECO:0000313" key="4">
    <source>
        <dbReference type="EMBL" id="SLN31057.1"/>
    </source>
</evidence>
<dbReference type="RefSeq" id="WP_234992042.1">
    <property type="nucleotide sequence ID" value="NZ_FWFZ01000004.1"/>
</dbReference>
<dbReference type="InterPro" id="IPR041628">
    <property type="entry name" value="ChlI/MoxR_AAA_lid"/>
</dbReference>
<accession>A0A1Y5S699</accession>
<dbReference type="SMART" id="SM00327">
    <property type="entry name" value="VWA"/>
    <property type="match status" value="1"/>
</dbReference>
<gene>
    <name evidence="4" type="primary">bchD</name>
    <name evidence="4" type="ORF">ROA7023_01079</name>
</gene>
<comment type="similarity">
    <text evidence="1">Belongs to the Mg-chelatase subunits D/I family.</text>
</comment>
<feature type="compositionally biased region" description="Low complexity" evidence="2">
    <location>
        <begin position="316"/>
        <end position="327"/>
    </location>
</feature>
<dbReference type="Pfam" id="PF17863">
    <property type="entry name" value="AAA_lid_2"/>
    <property type="match status" value="1"/>
</dbReference>
<dbReference type="SUPFAM" id="SSF53300">
    <property type="entry name" value="vWA-like"/>
    <property type="match status" value="1"/>
</dbReference>
<dbReference type="PROSITE" id="PS50234">
    <property type="entry name" value="VWFA"/>
    <property type="match status" value="1"/>
</dbReference>
<dbReference type="PANTHER" id="PTHR43473:SF2">
    <property type="entry name" value="MAGNESIUM-CHELATASE SUBUNIT CHLD, CHLOROPLASTIC"/>
    <property type="match status" value="1"/>
</dbReference>
<reference evidence="4 5" key="1">
    <citation type="submission" date="2017-03" db="EMBL/GenBank/DDBJ databases">
        <authorList>
            <person name="Afonso C.L."/>
            <person name="Miller P.J."/>
            <person name="Scott M.A."/>
            <person name="Spackman E."/>
            <person name="Goraichik I."/>
            <person name="Dimitrov K.M."/>
            <person name="Suarez D.L."/>
            <person name="Swayne D.E."/>
        </authorList>
    </citation>
    <scope>NUCLEOTIDE SEQUENCE [LARGE SCALE GENOMIC DNA]</scope>
    <source>
        <strain evidence="4 5">CECT 7023</strain>
    </source>
</reference>
<dbReference type="AlphaFoldDB" id="A0A1Y5S699"/>
<dbReference type="Gene3D" id="1.10.8.80">
    <property type="entry name" value="Magnesium chelatase subunit I, C-Terminal domain"/>
    <property type="match status" value="1"/>
</dbReference>
<feature type="domain" description="VWFA" evidence="3">
    <location>
        <begin position="375"/>
        <end position="555"/>
    </location>
</feature>